<evidence type="ECO:0000313" key="1">
    <source>
        <dbReference type="EMBL" id="MCI2285048.1"/>
    </source>
</evidence>
<proteinExistence type="predicted"/>
<gene>
    <name evidence="1" type="ORF">L3081_18685</name>
</gene>
<dbReference type="RefSeq" id="WP_242287699.1">
    <property type="nucleotide sequence ID" value="NZ_JAKKSL010000004.1"/>
</dbReference>
<dbReference type="EMBL" id="JAKKSL010000004">
    <property type="protein sequence ID" value="MCI2285048.1"/>
    <property type="molecule type" value="Genomic_DNA"/>
</dbReference>
<comment type="caution">
    <text evidence="1">The sequence shown here is derived from an EMBL/GenBank/DDBJ whole genome shotgun (WGS) entry which is preliminary data.</text>
</comment>
<reference evidence="1" key="1">
    <citation type="submission" date="2022-01" db="EMBL/GenBank/DDBJ databases">
        <title>Colwellia maritima, isolated from seawater.</title>
        <authorList>
            <person name="Kristyanto S."/>
            <person name="Jung J."/>
            <person name="Jeon C.O."/>
        </authorList>
    </citation>
    <scope>NUCLEOTIDE SEQUENCE</scope>
    <source>
        <strain evidence="1">MSW7</strain>
    </source>
</reference>
<evidence type="ECO:0000313" key="2">
    <source>
        <dbReference type="Proteomes" id="UP001139646"/>
    </source>
</evidence>
<name>A0ABS9X487_9GAMM</name>
<accession>A0ABS9X487</accession>
<protein>
    <submittedName>
        <fullName evidence="1">Uncharacterized protein</fullName>
    </submittedName>
</protein>
<sequence>MSSNGHVNFGTGFNNISPQIAGWNNPTRPFFIVHQGDMSTGHQGAAPLQRVVLQREPMMCFIT</sequence>
<dbReference type="Proteomes" id="UP001139646">
    <property type="component" value="Unassembled WGS sequence"/>
</dbReference>
<keyword evidence="2" id="KW-1185">Reference proteome</keyword>
<organism evidence="1 2">
    <name type="scientific">Colwellia maritima</name>
    <dbReference type="NCBI Taxonomy" id="2912588"/>
    <lineage>
        <taxon>Bacteria</taxon>
        <taxon>Pseudomonadati</taxon>
        <taxon>Pseudomonadota</taxon>
        <taxon>Gammaproteobacteria</taxon>
        <taxon>Alteromonadales</taxon>
        <taxon>Colwelliaceae</taxon>
        <taxon>Colwellia</taxon>
    </lineage>
</organism>